<dbReference type="Pfam" id="PF00535">
    <property type="entry name" value="Glycos_transf_2"/>
    <property type="match status" value="1"/>
</dbReference>
<dbReference type="InterPro" id="IPR001173">
    <property type="entry name" value="Glyco_trans_2-like"/>
</dbReference>
<name>A0A5B8UJ00_9BACT</name>
<sequence>MALPKVSIIMPTYNRAAFIAESIESIRQQTYGAWELIIVDDGSDDDTEDVVRNIDDERIRFYKAGRIGIGGAIKNKGLQKASGEFVAFLDSDDLWAPTKIEKQIALLNQFPEAGFSLTGGYNFKTPHQSLEYFYKKQTGIKHDRLFLSFFQSEVPGFTQALLFRRECLQKTGCFREIKAFSDVDFIATLAYHFNGIILYEPLVFRRLHERSYSNPNWIKSYYEGVQLIHDFKGKLPPWLFRSALFKLYINFGEDFLKGGNRRQAITQFLKAWQYKPFTIVPLKKAGKAILWRSGLQTS</sequence>
<dbReference type="InterPro" id="IPR050834">
    <property type="entry name" value="Glycosyltransf_2"/>
</dbReference>
<dbReference type="OrthoDB" id="9770457at2"/>
<dbReference type="RefSeq" id="WP_146787816.1">
    <property type="nucleotide sequence ID" value="NZ_BAABIO010000003.1"/>
</dbReference>
<keyword evidence="2" id="KW-0808">Transferase</keyword>
<accession>A0A5B8UJ00</accession>
<organism evidence="2 3">
    <name type="scientific">Flavisolibacter ginsenosidimutans</name>
    <dbReference type="NCBI Taxonomy" id="661481"/>
    <lineage>
        <taxon>Bacteria</taxon>
        <taxon>Pseudomonadati</taxon>
        <taxon>Bacteroidota</taxon>
        <taxon>Chitinophagia</taxon>
        <taxon>Chitinophagales</taxon>
        <taxon>Chitinophagaceae</taxon>
        <taxon>Flavisolibacter</taxon>
    </lineage>
</organism>
<feature type="domain" description="Glycosyltransferase 2-like" evidence="1">
    <location>
        <begin position="7"/>
        <end position="157"/>
    </location>
</feature>
<protein>
    <submittedName>
        <fullName evidence="2">Glycosyltransferase</fullName>
    </submittedName>
</protein>
<dbReference type="PANTHER" id="PTHR43685:SF11">
    <property type="entry name" value="GLYCOSYLTRANSFERASE TAGX-RELATED"/>
    <property type="match status" value="1"/>
</dbReference>
<dbReference type="PANTHER" id="PTHR43685">
    <property type="entry name" value="GLYCOSYLTRANSFERASE"/>
    <property type="match status" value="1"/>
</dbReference>
<dbReference type="KEGG" id="fgg:FSB75_12365"/>
<dbReference type="GO" id="GO:0016740">
    <property type="term" value="F:transferase activity"/>
    <property type="evidence" value="ECO:0007669"/>
    <property type="project" value="UniProtKB-KW"/>
</dbReference>
<reference evidence="2 3" key="1">
    <citation type="journal article" date="2015" name="Int. J. Syst. Evol. Microbiol.">
        <title>Flavisolibacter ginsenosidimutans sp. nov., with ginsenoside-converting activity isolated from soil used for cultivating ginseng.</title>
        <authorList>
            <person name="Zhao Y."/>
            <person name="Liu Q."/>
            <person name="Kang M.S."/>
            <person name="Jin F."/>
            <person name="Yu H."/>
            <person name="Im W.T."/>
        </authorList>
    </citation>
    <scope>NUCLEOTIDE SEQUENCE [LARGE SCALE GENOMIC DNA]</scope>
    <source>
        <strain evidence="2 3">Gsoil 636</strain>
    </source>
</reference>
<keyword evidence="3" id="KW-1185">Reference proteome</keyword>
<evidence type="ECO:0000259" key="1">
    <source>
        <dbReference type="Pfam" id="PF00535"/>
    </source>
</evidence>
<dbReference type="InterPro" id="IPR029044">
    <property type="entry name" value="Nucleotide-diphossugar_trans"/>
</dbReference>
<dbReference type="SUPFAM" id="SSF53448">
    <property type="entry name" value="Nucleotide-diphospho-sugar transferases"/>
    <property type="match status" value="1"/>
</dbReference>
<dbReference type="Proteomes" id="UP000321204">
    <property type="component" value="Chromosome"/>
</dbReference>
<proteinExistence type="predicted"/>
<dbReference type="AlphaFoldDB" id="A0A5B8UJ00"/>
<dbReference type="EMBL" id="CP042433">
    <property type="protein sequence ID" value="QEC56654.1"/>
    <property type="molecule type" value="Genomic_DNA"/>
</dbReference>
<evidence type="ECO:0000313" key="2">
    <source>
        <dbReference type="EMBL" id="QEC56654.1"/>
    </source>
</evidence>
<dbReference type="Gene3D" id="3.90.550.10">
    <property type="entry name" value="Spore Coat Polysaccharide Biosynthesis Protein SpsA, Chain A"/>
    <property type="match status" value="1"/>
</dbReference>
<evidence type="ECO:0000313" key="3">
    <source>
        <dbReference type="Proteomes" id="UP000321204"/>
    </source>
</evidence>
<gene>
    <name evidence="2" type="ORF">FSB75_12365</name>
</gene>